<sequence>MDTKKPTASLVETYQKQVLDGITVVNEKLFSLTYSRRKKYLSELLPALHSRIKEVDSYIKKLSAEDRAEELASMRVVKQDLLRTTLFVQNLLGEYNQQRVLVKLREQYITPQIPAIPSPIVNSEVLDTRNQFSTGLKPEEPPFVLPKMEGLESETKAEASSKKGILRQPREKFPERGVPVHKEGDKAKAVTDDLGQDKDLSY</sequence>
<dbReference type="Proteomes" id="UP000297777">
    <property type="component" value="Unassembled WGS sequence"/>
</dbReference>
<feature type="compositionally biased region" description="Basic and acidic residues" evidence="1">
    <location>
        <begin position="149"/>
        <end position="161"/>
    </location>
</feature>
<dbReference type="EMBL" id="PQXH01000033">
    <property type="protein sequence ID" value="TGO15972.1"/>
    <property type="molecule type" value="Genomic_DNA"/>
</dbReference>
<organism evidence="2 3">
    <name type="scientific">Botrytis tulipae</name>
    <dbReference type="NCBI Taxonomy" id="87230"/>
    <lineage>
        <taxon>Eukaryota</taxon>
        <taxon>Fungi</taxon>
        <taxon>Dikarya</taxon>
        <taxon>Ascomycota</taxon>
        <taxon>Pezizomycotina</taxon>
        <taxon>Leotiomycetes</taxon>
        <taxon>Helotiales</taxon>
        <taxon>Sclerotiniaceae</taxon>
        <taxon>Botrytis</taxon>
    </lineage>
</organism>
<keyword evidence="3" id="KW-1185">Reference proteome</keyword>
<dbReference type="OrthoDB" id="3537865at2759"/>
<gene>
    <name evidence="2" type="ORF">BTUL_0033g00090</name>
</gene>
<comment type="caution">
    <text evidence="2">The sequence shown here is derived from an EMBL/GenBank/DDBJ whole genome shotgun (WGS) entry which is preliminary data.</text>
</comment>
<dbReference type="AlphaFoldDB" id="A0A4Z1EYV7"/>
<name>A0A4Z1EYV7_9HELO</name>
<proteinExistence type="predicted"/>
<protein>
    <submittedName>
        <fullName evidence="2">Uncharacterized protein</fullName>
    </submittedName>
</protein>
<evidence type="ECO:0000313" key="3">
    <source>
        <dbReference type="Proteomes" id="UP000297777"/>
    </source>
</evidence>
<accession>A0A4Z1EYV7</accession>
<evidence type="ECO:0000313" key="2">
    <source>
        <dbReference type="EMBL" id="TGO15972.1"/>
    </source>
</evidence>
<feature type="compositionally biased region" description="Basic and acidic residues" evidence="1">
    <location>
        <begin position="168"/>
        <end position="202"/>
    </location>
</feature>
<feature type="region of interest" description="Disordered" evidence="1">
    <location>
        <begin position="148"/>
        <end position="202"/>
    </location>
</feature>
<reference evidence="2 3" key="1">
    <citation type="submission" date="2017-12" db="EMBL/GenBank/DDBJ databases">
        <title>Comparative genomics of Botrytis spp.</title>
        <authorList>
            <person name="Valero-Jimenez C.A."/>
            <person name="Tapia P."/>
            <person name="Veloso J."/>
            <person name="Silva-Moreno E."/>
            <person name="Staats M."/>
            <person name="Valdes J.H."/>
            <person name="Van Kan J.A.L."/>
        </authorList>
    </citation>
    <scope>NUCLEOTIDE SEQUENCE [LARGE SCALE GENOMIC DNA]</scope>
    <source>
        <strain evidence="2 3">Bt9001</strain>
    </source>
</reference>
<evidence type="ECO:0000256" key="1">
    <source>
        <dbReference type="SAM" id="MobiDB-lite"/>
    </source>
</evidence>